<keyword evidence="2" id="KW-1185">Reference proteome</keyword>
<dbReference type="EMBL" id="CM037156">
    <property type="protein sequence ID" value="KAH7836593.1"/>
    <property type="molecule type" value="Genomic_DNA"/>
</dbReference>
<organism evidence="1 2">
    <name type="scientific">Vaccinium darrowii</name>
    <dbReference type="NCBI Taxonomy" id="229202"/>
    <lineage>
        <taxon>Eukaryota</taxon>
        <taxon>Viridiplantae</taxon>
        <taxon>Streptophyta</taxon>
        <taxon>Embryophyta</taxon>
        <taxon>Tracheophyta</taxon>
        <taxon>Spermatophyta</taxon>
        <taxon>Magnoliopsida</taxon>
        <taxon>eudicotyledons</taxon>
        <taxon>Gunneridae</taxon>
        <taxon>Pentapetalae</taxon>
        <taxon>asterids</taxon>
        <taxon>Ericales</taxon>
        <taxon>Ericaceae</taxon>
        <taxon>Vaccinioideae</taxon>
        <taxon>Vaccinieae</taxon>
        <taxon>Vaccinium</taxon>
    </lineage>
</organism>
<reference evidence="1 2" key="1">
    <citation type="journal article" date="2021" name="Hortic Res">
        <title>High-quality reference genome and annotation aids understanding of berry development for evergreen blueberry (Vaccinium darrowii).</title>
        <authorList>
            <person name="Yu J."/>
            <person name="Hulse-Kemp A.M."/>
            <person name="Babiker E."/>
            <person name="Staton M."/>
        </authorList>
    </citation>
    <scope>NUCLEOTIDE SEQUENCE [LARGE SCALE GENOMIC DNA]</scope>
    <source>
        <strain evidence="2">cv. NJ 8807/NJ 8810</strain>
        <tissue evidence="1">Young leaf</tissue>
    </source>
</reference>
<dbReference type="Proteomes" id="UP000828048">
    <property type="component" value="Chromosome 6"/>
</dbReference>
<sequence>MLDLNLSAVHNENSTENLPEGSVGQMEESGTSNSSLLNNAQASSNGGGGGDDDSSCSTRASGGGDIVGFNFGILKVGGDFDRHTENENNRLTVTRQLFPVSGGGDRLMYGHEVSNSVVLGPNSMDLSFNQAKIVQQQPQQQQAKKSRRGPRSRSSQYRGVTFYRRTGRWESHIWDCGKQVYLGGFDTAHAAARAYDRAAIKFRGVDADINFVLSDYEEDLKQMKNLSKEEFVHILRRQSTGFSRGSSKYRGVTLHKCGRWEARMGQLLGKKYIYLGLFDSELEAARAYDMAAIKCNGREAVTNFEPSTYGGEIVFEANNGGSDHNLDLNLGISTPSSGDGPKDNERLGHLQFHPYAVQETRRSNMKNPAAITVGNPTLQGLPMTSEHPAFWNGAYPNYFPGYEERATEKRIEGGCSQGSPNWVWQMHDQVAATPMTAFSTAASSGFSSAATTPLSASSTHNLYFRAPATASSSSQYYYQMRSLQPPP</sequence>
<accession>A0ACB7X7D2</accession>
<evidence type="ECO:0000313" key="1">
    <source>
        <dbReference type="EMBL" id="KAH7836593.1"/>
    </source>
</evidence>
<gene>
    <name evidence="1" type="ORF">Vadar_003268</name>
</gene>
<comment type="caution">
    <text evidence="1">The sequence shown here is derived from an EMBL/GenBank/DDBJ whole genome shotgun (WGS) entry which is preliminary data.</text>
</comment>
<name>A0ACB7X7D2_9ERIC</name>
<protein>
    <submittedName>
        <fullName evidence="1">Uncharacterized protein</fullName>
    </submittedName>
</protein>
<proteinExistence type="predicted"/>
<evidence type="ECO:0000313" key="2">
    <source>
        <dbReference type="Proteomes" id="UP000828048"/>
    </source>
</evidence>